<gene>
    <name evidence="1" type="ordered locus">SERP2329</name>
</gene>
<evidence type="ECO:0000313" key="1">
    <source>
        <dbReference type="EMBL" id="AAW53247.1"/>
    </source>
</evidence>
<dbReference type="Proteomes" id="UP000000531">
    <property type="component" value="Chromosome"/>
</dbReference>
<name>Q5HKL5_STAEQ</name>
<organism evidence="1 2">
    <name type="scientific">Staphylococcus epidermidis (strain ATCC 35984 / DSM 28319 / BCRC 17069 / CCUG 31568 / BM 3577 / RP62A)</name>
    <dbReference type="NCBI Taxonomy" id="176279"/>
    <lineage>
        <taxon>Bacteria</taxon>
        <taxon>Bacillati</taxon>
        <taxon>Bacillota</taxon>
        <taxon>Bacilli</taxon>
        <taxon>Bacillales</taxon>
        <taxon>Staphylococcaceae</taxon>
        <taxon>Staphylococcus</taxon>
    </lineage>
</organism>
<dbReference type="EMBL" id="CP000029">
    <property type="protein sequence ID" value="AAW53247.1"/>
    <property type="molecule type" value="Genomic_DNA"/>
</dbReference>
<dbReference type="KEGG" id="ser:SERP2329"/>
<dbReference type="HOGENOM" id="CLU_3383931_0_0_9"/>
<dbReference type="AlphaFoldDB" id="Q5HKL5"/>
<protein>
    <submittedName>
        <fullName evidence="1">Uncharacterized protein</fullName>
    </submittedName>
</protein>
<evidence type="ECO:0000313" key="2">
    <source>
        <dbReference type="Proteomes" id="UP000000531"/>
    </source>
</evidence>
<proteinExistence type="predicted"/>
<keyword evidence="2" id="KW-1185">Reference proteome</keyword>
<sequence>MNIVNINLGSKMQKNKLTFQTLAYNIFDELKFN</sequence>
<reference evidence="1 2" key="1">
    <citation type="journal article" date="2005" name="J. Bacteriol.">
        <title>Insights on evolution of virulence and resistance from the complete genome analysis of an early methicillin-resistant Staphylococcus aureus strain and a biofilm-producing methicillin-resistant Staphylococcus epidermidis strain.</title>
        <authorList>
            <person name="Gill S.R."/>
            <person name="Fouts D.E."/>
            <person name="Archer G.L."/>
            <person name="Mongodin E.F."/>
            <person name="Deboy R.T."/>
            <person name="Ravel J."/>
            <person name="Paulsen I.T."/>
            <person name="Kolonay J.F."/>
            <person name="Brinkac L."/>
            <person name="Beanan M."/>
            <person name="Dodson R.J."/>
            <person name="Daugherty S.C."/>
            <person name="Madupu R."/>
            <person name="Angiuoli S.V."/>
            <person name="Durkin A.S."/>
            <person name="Haft D.H."/>
            <person name="Vamathevan J."/>
            <person name="Khouri H."/>
            <person name="Utterback T."/>
            <person name="Lee C."/>
            <person name="Dimitrov G."/>
            <person name="Jiang L."/>
            <person name="Qin H."/>
            <person name="Weidman J."/>
            <person name="Tran K."/>
            <person name="Kang K."/>
            <person name="Hance I.R."/>
            <person name="Nelson K.E."/>
            <person name="Fraser C.M."/>
        </authorList>
    </citation>
    <scope>NUCLEOTIDE SEQUENCE [LARGE SCALE GENOMIC DNA]</scope>
    <source>
        <strain evidence="2">ATCC 35984 / RP62A</strain>
    </source>
</reference>
<accession>Q5HKL5</accession>